<comment type="caution">
    <text evidence="3">The sequence shown here is derived from an EMBL/GenBank/DDBJ whole genome shotgun (WGS) entry which is preliminary data.</text>
</comment>
<dbReference type="RefSeq" id="WP_188542862.1">
    <property type="nucleotide sequence ID" value="NZ_BMCU01000001.1"/>
</dbReference>
<dbReference type="CDD" id="cd06974">
    <property type="entry name" value="TerD_like"/>
    <property type="match status" value="1"/>
</dbReference>
<gene>
    <name evidence="3" type="ORF">GCM10007304_02090</name>
</gene>
<evidence type="ECO:0000313" key="4">
    <source>
        <dbReference type="Proteomes" id="UP000654257"/>
    </source>
</evidence>
<name>A0A917CL25_9NOCA</name>
<keyword evidence="4" id="KW-1185">Reference proteome</keyword>
<accession>A0A917CL25</accession>
<reference evidence="3" key="2">
    <citation type="submission" date="2020-09" db="EMBL/GenBank/DDBJ databases">
        <authorList>
            <person name="Sun Q."/>
            <person name="Sedlacek I."/>
        </authorList>
    </citation>
    <scope>NUCLEOTIDE SEQUENCE</scope>
    <source>
        <strain evidence="3">CCM 7905</strain>
    </source>
</reference>
<feature type="domain" description="TerD" evidence="2">
    <location>
        <begin position="6"/>
        <end position="149"/>
    </location>
</feature>
<organism evidence="3 4">
    <name type="scientific">Rhodococcoides trifolii</name>
    <dbReference type="NCBI Taxonomy" id="908250"/>
    <lineage>
        <taxon>Bacteria</taxon>
        <taxon>Bacillati</taxon>
        <taxon>Actinomycetota</taxon>
        <taxon>Actinomycetes</taxon>
        <taxon>Mycobacteriales</taxon>
        <taxon>Nocardiaceae</taxon>
        <taxon>Rhodococcoides</taxon>
    </lineage>
</organism>
<protein>
    <recommendedName>
        <fullName evidence="2">TerD domain-containing protein</fullName>
    </recommendedName>
</protein>
<reference evidence="3" key="1">
    <citation type="journal article" date="2014" name="Int. J. Syst. Evol. Microbiol.">
        <title>Complete genome sequence of Corynebacterium casei LMG S-19264T (=DSM 44701T), isolated from a smear-ripened cheese.</title>
        <authorList>
            <consortium name="US DOE Joint Genome Institute (JGI-PGF)"/>
            <person name="Walter F."/>
            <person name="Albersmeier A."/>
            <person name="Kalinowski J."/>
            <person name="Ruckert C."/>
        </authorList>
    </citation>
    <scope>NUCLEOTIDE SEQUENCE</scope>
    <source>
        <strain evidence="3">CCM 7905</strain>
    </source>
</reference>
<dbReference type="Proteomes" id="UP000654257">
    <property type="component" value="Unassembled WGS sequence"/>
</dbReference>
<evidence type="ECO:0000313" key="3">
    <source>
        <dbReference type="EMBL" id="GGF91728.1"/>
    </source>
</evidence>
<dbReference type="EMBL" id="BMCU01000001">
    <property type="protein sequence ID" value="GGF91728.1"/>
    <property type="molecule type" value="Genomic_DNA"/>
</dbReference>
<dbReference type="PANTHER" id="PTHR32097:SF4">
    <property type="entry name" value="GENERAL STRESS PROTEIN 16U"/>
    <property type="match status" value="1"/>
</dbReference>
<dbReference type="AlphaFoldDB" id="A0A917CL25"/>
<dbReference type="InterPro" id="IPR051324">
    <property type="entry name" value="Stress/Tellurium_Resist"/>
</dbReference>
<dbReference type="InterPro" id="IPR003325">
    <property type="entry name" value="TerD"/>
</dbReference>
<evidence type="ECO:0000259" key="2">
    <source>
        <dbReference type="Pfam" id="PF02342"/>
    </source>
</evidence>
<dbReference type="PANTHER" id="PTHR32097">
    <property type="entry name" value="CAMP-BINDING PROTEIN 1-RELATED"/>
    <property type="match status" value="1"/>
</dbReference>
<dbReference type="Pfam" id="PF02342">
    <property type="entry name" value="TerD"/>
    <property type="match status" value="1"/>
</dbReference>
<evidence type="ECO:0000256" key="1">
    <source>
        <dbReference type="ARBA" id="ARBA00008775"/>
    </source>
</evidence>
<sequence length="522" mass="54825">MTLRLTPGQNAALTELSVTATVRASSVDVCALLVDGDRRVRSDGDLVFWNSPTAAGVRLTDNGSLAVTLDEIEPTVDAVLLIVAADGSPSLPVDVDLALTGPSNEVLYEFAPNTNGLGALIGLEVYRRGHAWKVRAVGQGFAGGLADLLVAHGVEVDDGVEASHSQHDSAPLHHSAPLPVPLDRARVLERVWMIFEDASRSAAAFDAAVDYADERLGDELSDLSSDIAARSSPAAEQGRVDAQNRHDALVATAHARHLDDSRQLTDEITTLDGELPASVSTWGSASWQQLSDTDGFTDCIRVGEVAVPSRSPLRVPLCAAWPAANPLWFEDDTGGASSASSITAVLLRTAAAAPRGATVIDILDIGGSLAETSARVSPIARTFTDRAAVTARLDELSHTIDLWHMAVGAGETPPTVPPRSVVVVSGFPYGFGSAELGRIAFLAERGPFAGLSLVLIGSADAEDIDPLAAALLRRSMHLPIDGRSPVHDPWVDGEWSFEPDVAPADTTKVDRVVRELSGAGEA</sequence>
<comment type="similarity">
    <text evidence="1">Belongs to the CAPAB/TerDEXZ family.</text>
</comment>
<dbReference type="Gene3D" id="2.60.60.30">
    <property type="entry name" value="sav2460 like domains"/>
    <property type="match status" value="1"/>
</dbReference>
<proteinExistence type="inferred from homology"/>